<evidence type="ECO:0000256" key="1">
    <source>
        <dbReference type="SAM" id="MobiDB-lite"/>
    </source>
</evidence>
<protein>
    <recommendedName>
        <fullName evidence="4">Altered inheritance of mitochondria protein 13, mitochondrial</fullName>
    </recommendedName>
</protein>
<gene>
    <name evidence="2" type="ORF">LTR69_004518</name>
</gene>
<organism evidence="2 3">
    <name type="scientific">Exophiala sideris</name>
    <dbReference type="NCBI Taxonomy" id="1016849"/>
    <lineage>
        <taxon>Eukaryota</taxon>
        <taxon>Fungi</taxon>
        <taxon>Dikarya</taxon>
        <taxon>Ascomycota</taxon>
        <taxon>Pezizomycotina</taxon>
        <taxon>Eurotiomycetes</taxon>
        <taxon>Chaetothyriomycetidae</taxon>
        <taxon>Chaetothyriales</taxon>
        <taxon>Herpotrichiellaceae</taxon>
        <taxon>Exophiala</taxon>
    </lineage>
</organism>
<feature type="region of interest" description="Disordered" evidence="1">
    <location>
        <begin position="1"/>
        <end position="20"/>
    </location>
</feature>
<evidence type="ECO:0000313" key="2">
    <source>
        <dbReference type="EMBL" id="KAK5062160.1"/>
    </source>
</evidence>
<feature type="compositionally biased region" description="Low complexity" evidence="1">
    <location>
        <begin position="87"/>
        <end position="106"/>
    </location>
</feature>
<accession>A0ABR0JE96</accession>
<proteinExistence type="predicted"/>
<comment type="caution">
    <text evidence="2">The sequence shown here is derived from an EMBL/GenBank/DDBJ whole genome shotgun (WGS) entry which is preliminary data.</text>
</comment>
<dbReference type="InterPro" id="IPR012471">
    <property type="entry name" value="DUF1690"/>
</dbReference>
<dbReference type="EMBL" id="JAVRRF010000008">
    <property type="protein sequence ID" value="KAK5062160.1"/>
    <property type="molecule type" value="Genomic_DNA"/>
</dbReference>
<dbReference type="Proteomes" id="UP001345691">
    <property type="component" value="Unassembled WGS sequence"/>
</dbReference>
<dbReference type="Pfam" id="PF07956">
    <property type="entry name" value="DUF1690"/>
    <property type="match status" value="1"/>
</dbReference>
<sequence length="191" mass="21360">MGAGQSKPDESTKHVFASDTPIQFSQELIDALEASSETNSTRAKTLELHIAQRVASELEKLKKHESSVLEEARKKILESSDEKSDSGSEGSKGSLLSIPSISPSDLLESKEDKTKKNVTSTKVQEEIEKLRQTLDSRKVLKEVPGEVEAARQDVISCLRVKDRQPLDCWKEVEIFKRAVRRMEESYVASML</sequence>
<name>A0ABR0JE96_9EURO</name>
<keyword evidence="3" id="KW-1185">Reference proteome</keyword>
<evidence type="ECO:0008006" key="4">
    <source>
        <dbReference type="Google" id="ProtNLM"/>
    </source>
</evidence>
<feature type="compositionally biased region" description="Basic and acidic residues" evidence="1">
    <location>
        <begin position="73"/>
        <end position="86"/>
    </location>
</feature>
<evidence type="ECO:0000313" key="3">
    <source>
        <dbReference type="Proteomes" id="UP001345691"/>
    </source>
</evidence>
<reference evidence="2 3" key="1">
    <citation type="submission" date="2023-08" db="EMBL/GenBank/DDBJ databases">
        <title>Black Yeasts Isolated from many extreme environments.</title>
        <authorList>
            <person name="Coleine C."/>
            <person name="Stajich J.E."/>
            <person name="Selbmann L."/>
        </authorList>
    </citation>
    <scope>NUCLEOTIDE SEQUENCE [LARGE SCALE GENOMIC DNA]</scope>
    <source>
        <strain evidence="2 3">CCFEE 6328</strain>
    </source>
</reference>
<feature type="region of interest" description="Disordered" evidence="1">
    <location>
        <begin position="73"/>
        <end position="123"/>
    </location>
</feature>